<dbReference type="EMBL" id="CP000789">
    <property type="protein sequence ID" value="ABU71427.1"/>
    <property type="molecule type" value="Genomic_DNA"/>
</dbReference>
<dbReference type="Proteomes" id="UP000008152">
    <property type="component" value="Chromosome I"/>
</dbReference>
<dbReference type="InterPro" id="IPR004360">
    <property type="entry name" value="Glyas_Fos-R_dOase_dom"/>
</dbReference>
<dbReference type="PIRSF" id="PIRSF039020">
    <property type="entry name" value="EhpR"/>
    <property type="match status" value="1"/>
</dbReference>
<dbReference type="PATRIC" id="fig|338187.36.peg.2397"/>
<evidence type="ECO:0000313" key="3">
    <source>
        <dbReference type="Proteomes" id="UP000008152"/>
    </source>
</evidence>
<feature type="domain" description="VOC" evidence="1">
    <location>
        <begin position="7"/>
        <end position="124"/>
    </location>
</feature>
<dbReference type="InterPro" id="IPR029068">
    <property type="entry name" value="Glyas_Bleomycin-R_OHBP_Dase"/>
</dbReference>
<dbReference type="KEGG" id="vha:VIBHAR_02465"/>
<dbReference type="InterPro" id="IPR026275">
    <property type="entry name" value="Glyoxalase/dOase/EhpR"/>
</dbReference>
<dbReference type="PROSITE" id="PS51819">
    <property type="entry name" value="VOC"/>
    <property type="match status" value="1"/>
</dbReference>
<sequence length="124" mass="13880">METAMFTINSFVLYVTDINAIKDFYSQTFQCEPKVLSPSFVALDFANNVTITLKQSNALVPSSDVTGGGTEISIPVADKSRLDTLFEEWRAQGMHFAQQPEDSVFGWNFVALDPDGHRIRVFTH</sequence>
<accession>A7MVY0</accession>
<proteinExistence type="predicted"/>
<dbReference type="Gene3D" id="3.10.180.10">
    <property type="entry name" value="2,3-Dihydroxybiphenyl 1,2-Dioxygenase, domain 1"/>
    <property type="match status" value="1"/>
</dbReference>
<dbReference type="InterPro" id="IPR037523">
    <property type="entry name" value="VOC_core"/>
</dbReference>
<dbReference type="SUPFAM" id="SSF54593">
    <property type="entry name" value="Glyoxalase/Bleomycin resistance protein/Dihydroxybiphenyl dioxygenase"/>
    <property type="match status" value="1"/>
</dbReference>
<reference evidence="2 3" key="1">
    <citation type="submission" date="2007-08" db="EMBL/GenBank/DDBJ databases">
        <authorList>
            <consortium name="The Vibrio harveyi Genome Sequencing Project"/>
            <person name="Bassler B."/>
            <person name="Clifton S.W."/>
            <person name="Fulton L."/>
            <person name="Delehaunty K."/>
            <person name="Fronick C."/>
            <person name="Harrison M."/>
            <person name="Markivic C."/>
            <person name="Fulton R."/>
            <person name="Tin-Wollam A.-M."/>
            <person name="Shah N."/>
            <person name="Pepin K."/>
            <person name="Nash W."/>
            <person name="Thiruvilangam P."/>
            <person name="Bhonagiri V."/>
            <person name="Waters C."/>
            <person name="Tu K.C."/>
            <person name="Irgon J."/>
            <person name="Wilson R.K."/>
        </authorList>
    </citation>
    <scope>NUCLEOTIDE SEQUENCE [LARGE SCALE GENOMIC DNA]</scope>
    <source>
        <strain evidence="3">ATCC BAA-1116 / BB120</strain>
    </source>
</reference>
<organism evidence="2 3">
    <name type="scientific">Vibrio campbellii (strain ATCC BAA-1116)</name>
    <dbReference type="NCBI Taxonomy" id="2902295"/>
    <lineage>
        <taxon>Bacteria</taxon>
        <taxon>Pseudomonadati</taxon>
        <taxon>Pseudomonadota</taxon>
        <taxon>Gammaproteobacteria</taxon>
        <taxon>Vibrionales</taxon>
        <taxon>Vibrionaceae</taxon>
        <taxon>Vibrio</taxon>
    </lineage>
</organism>
<protein>
    <recommendedName>
        <fullName evidence="1">VOC domain-containing protein</fullName>
    </recommendedName>
</protein>
<gene>
    <name evidence="2" type="ordered locus">VIBHAR_02465</name>
</gene>
<name>A7MVY0_VIBC1</name>
<evidence type="ECO:0000259" key="1">
    <source>
        <dbReference type="PROSITE" id="PS51819"/>
    </source>
</evidence>
<dbReference type="AlphaFoldDB" id="A7MVY0"/>
<evidence type="ECO:0000313" key="2">
    <source>
        <dbReference type="EMBL" id="ABU71427.1"/>
    </source>
</evidence>
<dbReference type="Pfam" id="PF00903">
    <property type="entry name" value="Glyoxalase"/>
    <property type="match status" value="1"/>
</dbReference>